<evidence type="ECO:0000313" key="1">
    <source>
        <dbReference type="EMBL" id="SFZ98774.1"/>
    </source>
</evidence>
<accession>A0A1W1EFG3</accession>
<dbReference type="AlphaFoldDB" id="A0A1W1EFG3"/>
<keyword evidence="1" id="KW-0449">Lipoprotein</keyword>
<dbReference type="InterPro" id="IPR011047">
    <property type="entry name" value="Quinoprotein_ADH-like_sf"/>
</dbReference>
<dbReference type="EMBL" id="FPKX01000060">
    <property type="protein sequence ID" value="SFZ98774.1"/>
    <property type="molecule type" value="Genomic_DNA"/>
</dbReference>
<organism evidence="1">
    <name type="scientific">hydrothermal vent metagenome</name>
    <dbReference type="NCBI Taxonomy" id="652676"/>
    <lineage>
        <taxon>unclassified sequences</taxon>
        <taxon>metagenomes</taxon>
        <taxon>ecological metagenomes</taxon>
    </lineage>
</organism>
<reference evidence="1" key="1">
    <citation type="submission" date="2016-10" db="EMBL/GenBank/DDBJ databases">
        <authorList>
            <person name="de Groot N.N."/>
        </authorList>
    </citation>
    <scope>NUCLEOTIDE SEQUENCE</scope>
</reference>
<dbReference type="Gene3D" id="2.130.10.10">
    <property type="entry name" value="YVTN repeat-like/Quinoprotein amine dehydrogenase"/>
    <property type="match status" value="1"/>
</dbReference>
<proteinExistence type="predicted"/>
<gene>
    <name evidence="1" type="ORF">MNB_SV-5-1447</name>
</gene>
<name>A0A1W1EFG3_9ZZZZ</name>
<protein>
    <submittedName>
        <fullName evidence="1">Putative lipoprotein</fullName>
    </submittedName>
</protein>
<sequence length="342" mass="37363">MKKLLRTEITLLSILFVSLLFSGCSSKKYFEPENTYDAAGAVSSYGGVIVDQSRDGATLKSGNYISKSGISKINLGEGYRFLSESSTYVLATNKRGSLKIIRRANGSTLRVVDMKIPLVSASIKSGIVAYILNDNTFGLYRISTDKKIIENKSEITYAIDTRSASPMFIDNLAVLPMLDGKLIVVDINNPDNATVIYLSSESAFNNVIYLSRSGNTMVAATQKKLITIGPEGQEELRSNISDVSISNGFIYLFSKEGEVIKLDKALNEKAKKKFKFLHFSAATVTGGKVYGLDQKGSLVVLNSNLTKSKIYDVGEVDSPVFISGSKLYKDGKIIHLTKLGYE</sequence>
<dbReference type="PROSITE" id="PS51257">
    <property type="entry name" value="PROKAR_LIPOPROTEIN"/>
    <property type="match status" value="1"/>
</dbReference>
<dbReference type="InterPro" id="IPR015943">
    <property type="entry name" value="WD40/YVTN_repeat-like_dom_sf"/>
</dbReference>
<dbReference type="SUPFAM" id="SSF50998">
    <property type="entry name" value="Quinoprotein alcohol dehydrogenase-like"/>
    <property type="match status" value="1"/>
</dbReference>